<evidence type="ECO:0000256" key="1">
    <source>
        <dbReference type="ARBA" id="ARBA00004123"/>
    </source>
</evidence>
<comment type="subcellular location">
    <subcellularLocation>
        <location evidence="1">Nucleus</location>
    </subcellularLocation>
</comment>
<evidence type="ECO:0000313" key="7">
    <source>
        <dbReference type="Proteomes" id="UP001628156"/>
    </source>
</evidence>
<reference evidence="6 7" key="1">
    <citation type="journal article" date="2019" name="PLoS Negl. Trop. Dis.">
        <title>Whole genome sequencing of Entamoeba nuttalli reveals mammalian host-related molecular signatures and a novel octapeptide-repeat surface protein.</title>
        <authorList>
            <person name="Tanaka M."/>
            <person name="Makiuchi T."/>
            <person name="Komiyama T."/>
            <person name="Shiina T."/>
            <person name="Osaki K."/>
            <person name="Tachibana H."/>
        </authorList>
    </citation>
    <scope>NUCLEOTIDE SEQUENCE [LARGE SCALE GENOMIC DNA]</scope>
    <source>
        <strain evidence="6 7">P19-061405</strain>
    </source>
</reference>
<reference evidence="6" key="2">
    <citation type="submission" date="2024-08" db="EMBL/GenBank/DDBJ databases">
        <title>Draft genome assembly of Entamoeba nuttalli using a combination of long-read and short-read sequencing data.</title>
        <authorList>
            <person name="Tanaka M."/>
            <person name="Tachibana H."/>
        </authorList>
    </citation>
    <scope>NUCLEOTIDE SEQUENCE</scope>
    <source>
        <strain evidence="6">P19-061405</strain>
    </source>
</reference>
<comment type="similarity">
    <text evidence="2">Belongs to the RRP1 family.</text>
</comment>
<evidence type="ECO:0000256" key="3">
    <source>
        <dbReference type="ARBA" id="ARBA00023242"/>
    </source>
</evidence>
<dbReference type="InterPro" id="IPR010301">
    <property type="entry name" value="RRP1"/>
</dbReference>
<protein>
    <recommendedName>
        <fullName evidence="8">Nucleolar protein,nop52 protein</fullName>
    </recommendedName>
</protein>
<organism evidence="6 7">
    <name type="scientific">Entamoeba nuttalli</name>
    <dbReference type="NCBI Taxonomy" id="412467"/>
    <lineage>
        <taxon>Eukaryota</taxon>
        <taxon>Amoebozoa</taxon>
        <taxon>Evosea</taxon>
        <taxon>Archamoebae</taxon>
        <taxon>Mastigamoebida</taxon>
        <taxon>Entamoebidae</taxon>
        <taxon>Entamoeba</taxon>
    </lineage>
</organism>
<name>A0ABQ0DGK8_9EUKA</name>
<feature type="compositionally biased region" description="Basic residues" evidence="4">
    <location>
        <begin position="269"/>
        <end position="286"/>
    </location>
</feature>
<keyword evidence="3" id="KW-0539">Nucleus</keyword>
<proteinExistence type="inferred from homology"/>
<gene>
    <name evidence="5" type="ORF">ENUP19_0013G0027</name>
    <name evidence="6" type="ORF">ENUP19_0088G0013</name>
</gene>
<feature type="region of interest" description="Disordered" evidence="4">
    <location>
        <begin position="263"/>
        <end position="298"/>
    </location>
</feature>
<evidence type="ECO:0008006" key="8">
    <source>
        <dbReference type="Google" id="ProtNLM"/>
    </source>
</evidence>
<dbReference type="EMBL" id="BAAFRS010000088">
    <property type="protein sequence ID" value="GAB1221984.1"/>
    <property type="molecule type" value="Genomic_DNA"/>
</dbReference>
<evidence type="ECO:0000256" key="2">
    <source>
        <dbReference type="ARBA" id="ARBA00006374"/>
    </source>
</evidence>
<dbReference type="Pfam" id="PF05997">
    <property type="entry name" value="Nop52"/>
    <property type="match status" value="1"/>
</dbReference>
<dbReference type="EMBL" id="BAAFRS010000013">
    <property type="protein sequence ID" value="GAB1219096.1"/>
    <property type="molecule type" value="Genomic_DNA"/>
</dbReference>
<sequence>MTNNSISIGKIIAQKLSNEEPSIRDAGWKEAKEVLMKNDTNEEVMKEIWIGLYFWYWHSDGRDYQEKVRKEITSIMNKEEIDKHECILFVKVGMETLERYWDEIDYVRIKKYEMLLCQMIQKYLYFISQHGWNIEMIKEWNDYLIEHVVPLQNNPISLSFSTKVADYYYDYLNDVIYIDEAPEPNEEAKNELARLLIKYLKNGKIQSLHKSFEEARERLQTELYHYINLGDIVKNCRVRPVKEFNKTPLLGCGMEKVEKLRAIKQEKRDKKKKDKERKEKMNKKRKLKEEKKPKKVLN</sequence>
<evidence type="ECO:0000313" key="5">
    <source>
        <dbReference type="EMBL" id="GAB1219096.1"/>
    </source>
</evidence>
<evidence type="ECO:0000313" key="6">
    <source>
        <dbReference type="EMBL" id="GAB1221984.1"/>
    </source>
</evidence>
<dbReference type="Proteomes" id="UP001628156">
    <property type="component" value="Unassembled WGS sequence"/>
</dbReference>
<accession>A0ABQ0DGK8</accession>
<comment type="caution">
    <text evidence="6">The sequence shown here is derived from an EMBL/GenBank/DDBJ whole genome shotgun (WGS) entry which is preliminary data.</text>
</comment>
<keyword evidence="7" id="KW-1185">Reference proteome</keyword>
<evidence type="ECO:0000256" key="4">
    <source>
        <dbReference type="SAM" id="MobiDB-lite"/>
    </source>
</evidence>